<dbReference type="SUPFAM" id="SSF88723">
    <property type="entry name" value="PIN domain-like"/>
    <property type="match status" value="1"/>
</dbReference>
<evidence type="ECO:0000256" key="4">
    <source>
        <dbReference type="ARBA" id="ARBA00022842"/>
    </source>
</evidence>
<organism evidence="6 7">
    <name type="scientific">Rubrobacter taiwanensis</name>
    <dbReference type="NCBI Taxonomy" id="185139"/>
    <lineage>
        <taxon>Bacteria</taxon>
        <taxon>Bacillati</taxon>
        <taxon>Actinomycetota</taxon>
        <taxon>Rubrobacteria</taxon>
        <taxon>Rubrobacterales</taxon>
        <taxon>Rubrobacteraceae</taxon>
        <taxon>Rubrobacter</taxon>
    </lineage>
</organism>
<keyword evidence="2" id="KW-0479">Metal-binding</keyword>
<evidence type="ECO:0000256" key="2">
    <source>
        <dbReference type="ARBA" id="ARBA00022723"/>
    </source>
</evidence>
<dbReference type="GO" id="GO:0016787">
    <property type="term" value="F:hydrolase activity"/>
    <property type="evidence" value="ECO:0007669"/>
    <property type="project" value="UniProtKB-KW"/>
</dbReference>
<reference evidence="6 7" key="1">
    <citation type="submission" date="2019-03" db="EMBL/GenBank/DDBJ databases">
        <title>Whole genome sequence of a novel Rubrobacter taiwanensis strain, isolated from Yellowstone National Park.</title>
        <authorList>
            <person name="Freed S."/>
            <person name="Ramaley R.F."/>
            <person name="Kyndt J.A."/>
        </authorList>
    </citation>
    <scope>NUCLEOTIDE SEQUENCE [LARGE SCALE GENOMIC DNA]</scope>
    <source>
        <strain evidence="6 7">Yellowstone</strain>
    </source>
</reference>
<evidence type="ECO:0000256" key="1">
    <source>
        <dbReference type="ARBA" id="ARBA00022722"/>
    </source>
</evidence>
<dbReference type="Proteomes" id="UP000295244">
    <property type="component" value="Unassembled WGS sequence"/>
</dbReference>
<feature type="domain" description="PIN" evidence="5">
    <location>
        <begin position="21"/>
        <end position="139"/>
    </location>
</feature>
<dbReference type="Gene3D" id="3.40.50.1010">
    <property type="entry name" value="5'-nuclease"/>
    <property type="match status" value="1"/>
</dbReference>
<dbReference type="PANTHER" id="PTHR35901">
    <property type="entry name" value="RIBONUCLEASE VAPC3"/>
    <property type="match status" value="1"/>
</dbReference>
<evidence type="ECO:0000313" key="7">
    <source>
        <dbReference type="Proteomes" id="UP000295244"/>
    </source>
</evidence>
<dbReference type="InterPro" id="IPR002716">
    <property type="entry name" value="PIN_dom"/>
</dbReference>
<dbReference type="Pfam" id="PF01850">
    <property type="entry name" value="PIN"/>
    <property type="match status" value="1"/>
</dbReference>
<keyword evidence="3" id="KW-0378">Hydrolase</keyword>
<evidence type="ECO:0000313" key="6">
    <source>
        <dbReference type="EMBL" id="TCJ15713.1"/>
    </source>
</evidence>
<dbReference type="AlphaFoldDB" id="A0A4R1BF27"/>
<sequence>MGGRAGDAGQDLLSYPFRAAVLDTSVVVKWFIHEEDSERAANLRHAHGRAELLLHAPDILLMELANALRYSPLVSVEETSQALLLFSGLGITIVPFDLNALISSVSLSLEHDLAVYDAYFLALARALEMPLVTADRRMLSRLTAEGGAVDLKSL</sequence>
<dbReference type="InterPro" id="IPR051619">
    <property type="entry name" value="TypeII_TA_RNase_PINc/VapC"/>
</dbReference>
<evidence type="ECO:0000259" key="5">
    <source>
        <dbReference type="Pfam" id="PF01850"/>
    </source>
</evidence>
<gene>
    <name evidence="6" type="ORF">E0L93_11980</name>
</gene>
<keyword evidence="4" id="KW-0460">Magnesium</keyword>
<protein>
    <submittedName>
        <fullName evidence="6">PIN domain-containing protein</fullName>
    </submittedName>
</protein>
<dbReference type="PANTHER" id="PTHR35901:SF1">
    <property type="entry name" value="EXONUCLEASE VAPC9"/>
    <property type="match status" value="1"/>
</dbReference>
<dbReference type="InterPro" id="IPR044153">
    <property type="entry name" value="PIN_Pae0151-like"/>
</dbReference>
<dbReference type="EMBL" id="SKBU01000022">
    <property type="protein sequence ID" value="TCJ15713.1"/>
    <property type="molecule type" value="Genomic_DNA"/>
</dbReference>
<dbReference type="InterPro" id="IPR029060">
    <property type="entry name" value="PIN-like_dom_sf"/>
</dbReference>
<proteinExistence type="predicted"/>
<evidence type="ECO:0000256" key="3">
    <source>
        <dbReference type="ARBA" id="ARBA00022801"/>
    </source>
</evidence>
<accession>A0A4R1BF27</accession>
<dbReference type="OrthoDB" id="4377304at2"/>
<keyword evidence="1" id="KW-0540">Nuclease</keyword>
<keyword evidence="7" id="KW-1185">Reference proteome</keyword>
<dbReference type="GO" id="GO:0046872">
    <property type="term" value="F:metal ion binding"/>
    <property type="evidence" value="ECO:0007669"/>
    <property type="project" value="UniProtKB-KW"/>
</dbReference>
<name>A0A4R1BF27_9ACTN</name>
<dbReference type="GO" id="GO:0004518">
    <property type="term" value="F:nuclease activity"/>
    <property type="evidence" value="ECO:0007669"/>
    <property type="project" value="UniProtKB-KW"/>
</dbReference>
<dbReference type="CDD" id="cd09873">
    <property type="entry name" value="PIN_Pae0151-like"/>
    <property type="match status" value="1"/>
</dbReference>
<comment type="caution">
    <text evidence="6">The sequence shown here is derived from an EMBL/GenBank/DDBJ whole genome shotgun (WGS) entry which is preliminary data.</text>
</comment>